<keyword evidence="8" id="KW-0119">Carbohydrate metabolism</keyword>
<dbReference type="STRING" id="1441469.A0A1Q5Q7Q0"/>
<keyword evidence="7" id="KW-0325">Glycoprotein</keyword>
<evidence type="ECO:0000256" key="8">
    <source>
        <dbReference type="ARBA" id="ARBA00023277"/>
    </source>
</evidence>
<dbReference type="PRINTS" id="PR00133">
    <property type="entry name" value="GLHYDRLASE3"/>
</dbReference>
<dbReference type="Pfam" id="PF14310">
    <property type="entry name" value="Fn3-like"/>
    <property type="match status" value="1"/>
</dbReference>
<evidence type="ECO:0000256" key="10">
    <source>
        <dbReference type="ARBA" id="ARBA00023326"/>
    </source>
</evidence>
<protein>
    <recommendedName>
        <fullName evidence="11">Probable beta-glucosidase I</fullName>
        <ecNumber evidence="4">3.2.1.21</ecNumber>
    </recommendedName>
    <alternativeName>
        <fullName evidence="12">Beta-D-glucoside glucohydrolase I</fullName>
    </alternativeName>
    <alternativeName>
        <fullName evidence="13">Cellobiase I</fullName>
    </alternativeName>
    <alternativeName>
        <fullName evidence="14">Gentiobiase I</fullName>
    </alternativeName>
</protein>
<comment type="catalytic activity">
    <reaction evidence="1">
        <text>Hydrolysis of terminal, non-reducing beta-D-glucosyl residues with release of beta-D-glucose.</text>
        <dbReference type="EC" id="3.2.1.21"/>
    </reaction>
</comment>
<accession>A0A1Q5Q7Q0</accession>
<comment type="caution">
    <text evidence="16">The sequence shown here is derived from an EMBL/GenBank/DDBJ whole genome shotgun (WGS) entry which is preliminary data.</text>
</comment>
<evidence type="ECO:0000256" key="9">
    <source>
        <dbReference type="ARBA" id="ARBA00023295"/>
    </source>
</evidence>
<keyword evidence="10" id="KW-0624">Polysaccharide degradation</keyword>
<dbReference type="Pfam" id="PF01915">
    <property type="entry name" value="Glyco_hydro_3_C"/>
    <property type="match status" value="1"/>
</dbReference>
<dbReference type="OrthoDB" id="47059at2759"/>
<evidence type="ECO:0000256" key="1">
    <source>
        <dbReference type="ARBA" id="ARBA00000448"/>
    </source>
</evidence>
<dbReference type="Gene3D" id="3.20.20.300">
    <property type="entry name" value="Glycoside hydrolase, family 3, N-terminal domain"/>
    <property type="match status" value="1"/>
</dbReference>
<dbReference type="EC" id="3.2.1.21" evidence="4"/>
<keyword evidence="5" id="KW-0378">Hydrolase</keyword>
<dbReference type="RefSeq" id="XP_020116358.1">
    <property type="nucleotide sequence ID" value="XM_020263438.1"/>
</dbReference>
<evidence type="ECO:0000256" key="6">
    <source>
        <dbReference type="ARBA" id="ARBA00023001"/>
    </source>
</evidence>
<gene>
    <name evidence="16" type="ORF">UA08_08539</name>
</gene>
<dbReference type="Gene3D" id="2.60.40.10">
    <property type="entry name" value="Immunoglobulins"/>
    <property type="match status" value="1"/>
</dbReference>
<evidence type="ECO:0000313" key="17">
    <source>
        <dbReference type="Proteomes" id="UP000214365"/>
    </source>
</evidence>
<dbReference type="PANTHER" id="PTHR42715:SF27">
    <property type="entry name" value="BETA-GLUCOSIDASE-RELATED"/>
    <property type="match status" value="1"/>
</dbReference>
<dbReference type="PANTHER" id="PTHR42715">
    <property type="entry name" value="BETA-GLUCOSIDASE"/>
    <property type="match status" value="1"/>
</dbReference>
<dbReference type="InterPro" id="IPR036881">
    <property type="entry name" value="Glyco_hydro_3_C_sf"/>
</dbReference>
<comment type="pathway">
    <text evidence="2">Glycan metabolism; cellulose degradation.</text>
</comment>
<evidence type="ECO:0000256" key="7">
    <source>
        <dbReference type="ARBA" id="ARBA00023180"/>
    </source>
</evidence>
<keyword evidence="6" id="KW-0136">Cellulose degradation</keyword>
<dbReference type="SUPFAM" id="SSF51445">
    <property type="entry name" value="(Trans)glycosidases"/>
    <property type="match status" value="1"/>
</dbReference>
<dbReference type="InterPro" id="IPR037524">
    <property type="entry name" value="PA14/GLEYA"/>
</dbReference>
<dbReference type="InterPro" id="IPR036962">
    <property type="entry name" value="Glyco_hydro_3_N_sf"/>
</dbReference>
<evidence type="ECO:0000256" key="13">
    <source>
        <dbReference type="ARBA" id="ARBA00041603"/>
    </source>
</evidence>
<dbReference type="FunFam" id="2.60.40.10:FF:000495">
    <property type="entry name" value="Periplasmic beta-glucosidase"/>
    <property type="match status" value="1"/>
</dbReference>
<evidence type="ECO:0000256" key="11">
    <source>
        <dbReference type="ARBA" id="ARBA00039569"/>
    </source>
</evidence>
<name>A0A1Q5Q7Q0_TALAT</name>
<dbReference type="SMART" id="SM01217">
    <property type="entry name" value="Fn3_like"/>
    <property type="match status" value="1"/>
</dbReference>
<sequence length="707" mass="78154">MADFNVEQVLEQLTLDVKISLLSGKDFWHTQPIPRLSIPSLRMCDGPNGIRGVRHFDPVPASCLPCGTALGALWDPELLEIGGQLMGEEARAKGIHILLGPTVNIQRSPLGGRGFESYSEDPVLSGTLAAAHIHGMQSKGVATTIKHFVCNDQEHERKAVNVIVSDRALREIYLMPFQVALQQCDPWGLMTSYNKVNGTHVNLEMPGPSTWRGFALKQASRSNKVAPWDIDARARNMLKLLKRALESGIPEDGPDCVGDVEAAKPVLRQLASSSIVLLKNEGNLLPYKRDRRAPSGKSGYLMRFYAEPPSCTKLRQPISEVETTDTMVYLTDYRHKGIKGYLYYTELEAYFEPEYTGEYTFGLTVYGTGKLYIDGKLLTAGTKHKILVDFGTAPTQTTSTLGSTNMGAGGFRLGCIRNVDPEEEIAAAVEIARAADNVIICAGLNEDWESEGFDRVVPSLSDELIRRVAAANPNTTVVIQSGTPVTMPWLEQVPAIVQAWYGGNEAGNAIAEVLFGDVNPSGKLPLSFPLVKEDNPAFLNSRSEACRMWYGEDIYVGYRFYEKTRRALAFPFGHGLSFSDFSIKDLCLSESEDTEEDVALTVTACVENRSAVDGHEVVQVDIRQLNPSLGRPVKKLEGFKKVFVRANSTQEVKISISKKRATSFWDERRDSWVSQKDTYEVLVGSSSDKIAQTAEFEVSKTQYWRGL</sequence>
<dbReference type="InterPro" id="IPR001764">
    <property type="entry name" value="Glyco_hydro_3_N"/>
</dbReference>
<evidence type="ECO:0000256" key="3">
    <source>
        <dbReference type="ARBA" id="ARBA00005336"/>
    </source>
</evidence>
<dbReference type="GeneID" id="31008295"/>
<reference evidence="16 17" key="1">
    <citation type="submission" date="2015-06" db="EMBL/GenBank/DDBJ databases">
        <title>Talaromyces atroroseus IBT 11181 draft genome.</title>
        <authorList>
            <person name="Rasmussen K.B."/>
            <person name="Rasmussen S."/>
            <person name="Petersen B."/>
            <person name="Sicheritz-Ponten T."/>
            <person name="Mortensen U.H."/>
            <person name="Thrane U."/>
        </authorList>
    </citation>
    <scope>NUCLEOTIDE SEQUENCE [LARGE SCALE GENOMIC DNA]</scope>
    <source>
        <strain evidence="16 17">IBT 11181</strain>
    </source>
</reference>
<organism evidence="16 17">
    <name type="scientific">Talaromyces atroroseus</name>
    <dbReference type="NCBI Taxonomy" id="1441469"/>
    <lineage>
        <taxon>Eukaryota</taxon>
        <taxon>Fungi</taxon>
        <taxon>Dikarya</taxon>
        <taxon>Ascomycota</taxon>
        <taxon>Pezizomycotina</taxon>
        <taxon>Eurotiomycetes</taxon>
        <taxon>Eurotiomycetidae</taxon>
        <taxon>Eurotiales</taxon>
        <taxon>Trichocomaceae</taxon>
        <taxon>Talaromyces</taxon>
        <taxon>Talaromyces sect. Trachyspermi</taxon>
    </lineage>
</organism>
<comment type="similarity">
    <text evidence="3">Belongs to the glycosyl hydrolase 3 family.</text>
</comment>
<dbReference type="GO" id="GO:0008422">
    <property type="term" value="F:beta-glucosidase activity"/>
    <property type="evidence" value="ECO:0007669"/>
    <property type="project" value="UniProtKB-EC"/>
</dbReference>
<dbReference type="Gene3D" id="3.40.50.1700">
    <property type="entry name" value="Glycoside hydrolase family 3 C-terminal domain"/>
    <property type="match status" value="1"/>
</dbReference>
<dbReference type="InterPro" id="IPR013783">
    <property type="entry name" value="Ig-like_fold"/>
</dbReference>
<evidence type="ECO:0000256" key="4">
    <source>
        <dbReference type="ARBA" id="ARBA00012744"/>
    </source>
</evidence>
<dbReference type="AlphaFoldDB" id="A0A1Q5Q7Q0"/>
<evidence type="ECO:0000256" key="5">
    <source>
        <dbReference type="ARBA" id="ARBA00022801"/>
    </source>
</evidence>
<evidence type="ECO:0000256" key="14">
    <source>
        <dbReference type="ARBA" id="ARBA00041809"/>
    </source>
</evidence>
<dbReference type="InterPro" id="IPR026891">
    <property type="entry name" value="Fn3-like"/>
</dbReference>
<dbReference type="EMBL" id="LFMY01000015">
    <property type="protein sequence ID" value="OKL56237.1"/>
    <property type="molecule type" value="Genomic_DNA"/>
</dbReference>
<dbReference type="PROSITE" id="PS51820">
    <property type="entry name" value="PA14"/>
    <property type="match status" value="1"/>
</dbReference>
<evidence type="ECO:0000256" key="2">
    <source>
        <dbReference type="ARBA" id="ARBA00004987"/>
    </source>
</evidence>
<dbReference type="Proteomes" id="UP000214365">
    <property type="component" value="Unassembled WGS sequence"/>
</dbReference>
<dbReference type="Pfam" id="PF07691">
    <property type="entry name" value="PA14"/>
    <property type="match status" value="1"/>
</dbReference>
<evidence type="ECO:0000313" key="16">
    <source>
        <dbReference type="EMBL" id="OKL56237.1"/>
    </source>
</evidence>
<keyword evidence="17" id="KW-1185">Reference proteome</keyword>
<dbReference type="GO" id="GO:0030245">
    <property type="term" value="P:cellulose catabolic process"/>
    <property type="evidence" value="ECO:0007669"/>
    <property type="project" value="UniProtKB-UniPathway"/>
</dbReference>
<proteinExistence type="inferred from homology"/>
<dbReference type="InterPro" id="IPR050288">
    <property type="entry name" value="Cellulose_deg_GH3"/>
</dbReference>
<keyword evidence="9" id="KW-0326">Glycosidase</keyword>
<dbReference type="InterPro" id="IPR002772">
    <property type="entry name" value="Glyco_hydro_3_C"/>
</dbReference>
<dbReference type="Pfam" id="PF00933">
    <property type="entry name" value="Glyco_hydro_3"/>
    <property type="match status" value="1"/>
</dbReference>
<dbReference type="SUPFAM" id="SSF52279">
    <property type="entry name" value="Beta-D-glucan exohydrolase, C-terminal domain"/>
    <property type="match status" value="1"/>
</dbReference>
<dbReference type="InterPro" id="IPR017853">
    <property type="entry name" value="GH"/>
</dbReference>
<dbReference type="UniPathway" id="UPA00696"/>
<feature type="domain" description="PA14" evidence="15">
    <location>
        <begin position="295"/>
        <end position="429"/>
    </location>
</feature>
<dbReference type="InterPro" id="IPR011658">
    <property type="entry name" value="PA14_dom"/>
</dbReference>
<evidence type="ECO:0000259" key="15">
    <source>
        <dbReference type="PROSITE" id="PS51820"/>
    </source>
</evidence>
<evidence type="ECO:0000256" key="12">
    <source>
        <dbReference type="ARBA" id="ARBA00041279"/>
    </source>
</evidence>